<dbReference type="Proteomes" id="UP000094527">
    <property type="component" value="Unassembled WGS sequence"/>
</dbReference>
<gene>
    <name evidence="2" type="ORF">Ocin01_17084</name>
</gene>
<reference evidence="2 3" key="1">
    <citation type="journal article" date="2016" name="Genome Biol. Evol.">
        <title>Gene Family Evolution Reflects Adaptation to Soil Environmental Stressors in the Genome of the Collembolan Orchesella cincta.</title>
        <authorList>
            <person name="Faddeeva-Vakhrusheva A."/>
            <person name="Derks M.F."/>
            <person name="Anvar S.Y."/>
            <person name="Agamennone V."/>
            <person name="Suring W."/>
            <person name="Smit S."/>
            <person name="van Straalen N.M."/>
            <person name="Roelofs D."/>
        </authorList>
    </citation>
    <scope>NUCLEOTIDE SEQUENCE [LARGE SCALE GENOMIC DNA]</scope>
    <source>
        <tissue evidence="2">Mixed pool</tissue>
    </source>
</reference>
<comment type="caution">
    <text evidence="2">The sequence shown here is derived from an EMBL/GenBank/DDBJ whole genome shotgun (WGS) entry which is preliminary data.</text>
</comment>
<protein>
    <submittedName>
        <fullName evidence="2">Uncharacterized protein</fullName>
    </submittedName>
</protein>
<keyword evidence="1" id="KW-0472">Membrane</keyword>
<evidence type="ECO:0000313" key="2">
    <source>
        <dbReference type="EMBL" id="ODM89600.1"/>
    </source>
</evidence>
<keyword evidence="1" id="KW-1133">Transmembrane helix</keyword>
<feature type="transmembrane region" description="Helical" evidence="1">
    <location>
        <begin position="12"/>
        <end position="33"/>
    </location>
</feature>
<keyword evidence="3" id="KW-1185">Reference proteome</keyword>
<evidence type="ECO:0000256" key="1">
    <source>
        <dbReference type="SAM" id="Phobius"/>
    </source>
</evidence>
<keyword evidence="1" id="KW-0812">Transmembrane</keyword>
<sequence length="219" mass="24749">MSLKLNTPTPIHTTIISTPLICSQILIHFVIHFNIMHEKHLLLVWILGLILLLNQTPPSHGSDYIEHPPRNISCFVCFRHITPECEGQLTNSSVNPEKHIMFTDLCHSCLIRHYWDSMKGTLSTVERICLVYSSHKIDDEDCYYDYDQPPGSREIVETCQCHKSGCNGGAITEIGGKGNINNFPKEIIYTLSGAQRIILDNPICTLVSGFFMLALGFIY</sequence>
<accession>A0A1D2M9F1</accession>
<name>A0A1D2M9F1_ORCCI</name>
<dbReference type="AlphaFoldDB" id="A0A1D2M9F1"/>
<organism evidence="2 3">
    <name type="scientific">Orchesella cincta</name>
    <name type="common">Springtail</name>
    <name type="synonym">Podura cincta</name>
    <dbReference type="NCBI Taxonomy" id="48709"/>
    <lineage>
        <taxon>Eukaryota</taxon>
        <taxon>Metazoa</taxon>
        <taxon>Ecdysozoa</taxon>
        <taxon>Arthropoda</taxon>
        <taxon>Hexapoda</taxon>
        <taxon>Collembola</taxon>
        <taxon>Entomobryomorpha</taxon>
        <taxon>Entomobryoidea</taxon>
        <taxon>Orchesellidae</taxon>
        <taxon>Orchesellinae</taxon>
        <taxon>Orchesella</taxon>
    </lineage>
</organism>
<dbReference type="EMBL" id="LJIJ01002512">
    <property type="protein sequence ID" value="ODM89600.1"/>
    <property type="molecule type" value="Genomic_DNA"/>
</dbReference>
<proteinExistence type="predicted"/>
<evidence type="ECO:0000313" key="3">
    <source>
        <dbReference type="Proteomes" id="UP000094527"/>
    </source>
</evidence>